<dbReference type="Proteomes" id="UP000766904">
    <property type="component" value="Unassembled WGS sequence"/>
</dbReference>
<gene>
    <name evidence="2" type="ORF">CV102_05775</name>
</gene>
<dbReference type="Pfam" id="PF13460">
    <property type="entry name" value="NAD_binding_10"/>
    <property type="match status" value="1"/>
</dbReference>
<dbReference type="SUPFAM" id="SSF51735">
    <property type="entry name" value="NAD(P)-binding Rossmann-fold domains"/>
    <property type="match status" value="1"/>
</dbReference>
<reference evidence="2" key="1">
    <citation type="submission" date="2017-11" db="EMBL/GenBank/DDBJ databases">
        <authorList>
            <person name="Kajale S.C."/>
            <person name="Sharma A."/>
        </authorList>
    </citation>
    <scope>NUCLEOTIDE SEQUENCE</scope>
    <source>
        <strain evidence="2">LS1_42</strain>
    </source>
</reference>
<evidence type="ECO:0000313" key="2">
    <source>
        <dbReference type="EMBL" id="TYL39792.1"/>
    </source>
</evidence>
<dbReference type="GO" id="GO:0044877">
    <property type="term" value="F:protein-containing complex binding"/>
    <property type="evidence" value="ECO:0007669"/>
    <property type="project" value="TreeGrafter"/>
</dbReference>
<dbReference type="OrthoDB" id="358920at2157"/>
<dbReference type="EMBL" id="PHNJ01000002">
    <property type="protein sequence ID" value="TYL39792.1"/>
    <property type="molecule type" value="Genomic_DNA"/>
</dbReference>
<accession>A0A8J8Q6P9</accession>
<organism evidence="2 3">
    <name type="scientific">Natronococcus pandeyae</name>
    <dbReference type="NCBI Taxonomy" id="2055836"/>
    <lineage>
        <taxon>Archaea</taxon>
        <taxon>Methanobacteriati</taxon>
        <taxon>Methanobacteriota</taxon>
        <taxon>Stenosarchaea group</taxon>
        <taxon>Halobacteria</taxon>
        <taxon>Halobacteriales</taxon>
        <taxon>Natrialbaceae</taxon>
        <taxon>Natronococcus</taxon>
    </lineage>
</organism>
<dbReference type="Gene3D" id="3.40.50.720">
    <property type="entry name" value="NAD(P)-binding Rossmann-like Domain"/>
    <property type="match status" value="1"/>
</dbReference>
<feature type="domain" description="NAD(P)-binding" evidence="1">
    <location>
        <begin position="7"/>
        <end position="147"/>
    </location>
</feature>
<comment type="caution">
    <text evidence="2">The sequence shown here is derived from an EMBL/GenBank/DDBJ whole genome shotgun (WGS) entry which is preliminary data.</text>
</comment>
<dbReference type="AlphaFoldDB" id="A0A8J8Q6P9"/>
<dbReference type="InterPro" id="IPR036291">
    <property type="entry name" value="NAD(P)-bd_dom_sf"/>
</dbReference>
<evidence type="ECO:0000313" key="3">
    <source>
        <dbReference type="Proteomes" id="UP000766904"/>
    </source>
</evidence>
<name>A0A8J8Q6P9_9EURY</name>
<evidence type="ECO:0000259" key="1">
    <source>
        <dbReference type="Pfam" id="PF13460"/>
    </source>
</evidence>
<dbReference type="RefSeq" id="WP_148856925.1">
    <property type="nucleotide sequence ID" value="NZ_PHNJ01000002.1"/>
</dbReference>
<dbReference type="InterPro" id="IPR016040">
    <property type="entry name" value="NAD(P)-bd_dom"/>
</dbReference>
<proteinExistence type="predicted"/>
<protein>
    <submittedName>
        <fullName evidence="2">NADH-binding protein</fullName>
    </submittedName>
</protein>
<sequence>MNVLVTGAAGFVGSRLVGTLRANTDHEVTVLVRDVGSYDPPDDGVAVAEGDVLEEGSLEEALADVDVAYYLIHTMRDNDDFVERDRRAARNFERAATEAGLDRIIYLSGLGHDGDELSDHLASRRTVESVLGEGSADVTVLRAAIIIGADSASFRLVHQLATRLPVMVTPRWVHVDCQPIAIDDVIAYLLAVLERADTSGEIYEIGGPDVLTYREMLTTTATIATGREPLIVPVPVLTPQLSAYWVDLVTDVPASVAHPLIQGMQNAVVVDDDRLQRLVGLELTPFETAVRRALDEDPARDDRAFAGVLPEESRNPE</sequence>
<dbReference type="PANTHER" id="PTHR12126:SF11">
    <property type="entry name" value="NADH DEHYDROGENASE [UBIQUINONE] 1 ALPHA SUBCOMPLEX SUBUNIT 9, MITOCHONDRIAL"/>
    <property type="match status" value="1"/>
</dbReference>
<dbReference type="PANTHER" id="PTHR12126">
    <property type="entry name" value="NADH-UBIQUINONE OXIDOREDUCTASE 39 KDA SUBUNIT-RELATED"/>
    <property type="match status" value="1"/>
</dbReference>
<dbReference type="InterPro" id="IPR051207">
    <property type="entry name" value="ComplexI_NDUFA9_subunit"/>
</dbReference>
<keyword evidence="3" id="KW-1185">Reference proteome</keyword>